<gene>
    <name evidence="2" type="ORF">DME_LOCUS8928</name>
</gene>
<keyword evidence="1" id="KW-0812">Transmembrane</keyword>
<dbReference type="PANTHER" id="PTHR45662">
    <property type="entry name" value="PHOSPHATIDYLINOSITIDE PHOSPHATASE SAC1"/>
    <property type="match status" value="1"/>
</dbReference>
<proteinExistence type="predicted"/>
<keyword evidence="4" id="KW-1185">Reference proteome</keyword>
<accession>A0A0N4UCW5</accession>
<evidence type="ECO:0000256" key="1">
    <source>
        <dbReference type="SAM" id="Phobius"/>
    </source>
</evidence>
<dbReference type="EMBL" id="UYYG01001174">
    <property type="protein sequence ID" value="VDN58955.1"/>
    <property type="molecule type" value="Genomic_DNA"/>
</dbReference>
<protein>
    <submittedName>
        <fullName evidence="5">ANF_receptor domain-containing protein</fullName>
    </submittedName>
</protein>
<reference evidence="2 4" key="2">
    <citation type="submission" date="2018-11" db="EMBL/GenBank/DDBJ databases">
        <authorList>
            <consortium name="Pathogen Informatics"/>
        </authorList>
    </citation>
    <scope>NUCLEOTIDE SEQUENCE [LARGE SCALE GENOMIC DNA]</scope>
</reference>
<dbReference type="WBParaSite" id="DME_0000512901-mRNA-1">
    <property type="protein sequence ID" value="DME_0000512901-mRNA-1"/>
    <property type="gene ID" value="DME_0000512901"/>
</dbReference>
<keyword evidence="1" id="KW-1133">Transmembrane helix</keyword>
<dbReference type="GO" id="GO:0043812">
    <property type="term" value="F:phosphatidylinositol-4-phosphate phosphatase activity"/>
    <property type="evidence" value="ECO:0007669"/>
    <property type="project" value="TreeGrafter"/>
</dbReference>
<sequence>MIMVKSLSLSAYQLICIHFWADNGDECSKQYAGTGALKADYTRMGKRTYVGTMQDGINAMMRYFRNNFADGYRQDAIDLFLGNYRIDPDNLPLNFETAIISFDYHGGAIIGAIFAATMTILCVLVAGNNLLLYSTMNPFFLPESIINEL</sequence>
<dbReference type="Proteomes" id="UP000274756">
    <property type="component" value="Unassembled WGS sequence"/>
</dbReference>
<dbReference type="STRING" id="318479.A0A0N4UCW5"/>
<dbReference type="GO" id="GO:0046856">
    <property type="term" value="P:phosphatidylinositol dephosphorylation"/>
    <property type="evidence" value="ECO:0007669"/>
    <property type="project" value="TreeGrafter"/>
</dbReference>
<evidence type="ECO:0000313" key="4">
    <source>
        <dbReference type="Proteomes" id="UP000274756"/>
    </source>
</evidence>
<name>A0A0N4UCW5_DRAME</name>
<evidence type="ECO:0000313" key="3">
    <source>
        <dbReference type="Proteomes" id="UP000038040"/>
    </source>
</evidence>
<dbReference type="GO" id="GO:0005783">
    <property type="term" value="C:endoplasmic reticulum"/>
    <property type="evidence" value="ECO:0007669"/>
    <property type="project" value="TreeGrafter"/>
</dbReference>
<keyword evidence="1" id="KW-0472">Membrane</keyword>
<organism evidence="3 5">
    <name type="scientific">Dracunculus medinensis</name>
    <name type="common">Guinea worm</name>
    <dbReference type="NCBI Taxonomy" id="318479"/>
    <lineage>
        <taxon>Eukaryota</taxon>
        <taxon>Metazoa</taxon>
        <taxon>Ecdysozoa</taxon>
        <taxon>Nematoda</taxon>
        <taxon>Chromadorea</taxon>
        <taxon>Rhabditida</taxon>
        <taxon>Spirurina</taxon>
        <taxon>Dracunculoidea</taxon>
        <taxon>Dracunculidae</taxon>
        <taxon>Dracunculus</taxon>
    </lineage>
</organism>
<dbReference type="PANTHER" id="PTHR45662:SF2">
    <property type="entry name" value="PHOSPHATIDYLINOSITOL-3-PHOSPHATASE SAC1"/>
    <property type="match status" value="1"/>
</dbReference>
<feature type="transmembrane region" description="Helical" evidence="1">
    <location>
        <begin position="108"/>
        <end position="132"/>
    </location>
</feature>
<dbReference type="AlphaFoldDB" id="A0A0N4UCW5"/>
<reference evidence="5" key="1">
    <citation type="submission" date="2017-02" db="UniProtKB">
        <authorList>
            <consortium name="WormBaseParasite"/>
        </authorList>
    </citation>
    <scope>IDENTIFICATION</scope>
</reference>
<evidence type="ECO:0000313" key="5">
    <source>
        <dbReference type="WBParaSite" id="DME_0000512901-mRNA-1"/>
    </source>
</evidence>
<evidence type="ECO:0000313" key="2">
    <source>
        <dbReference type="EMBL" id="VDN58955.1"/>
    </source>
</evidence>
<dbReference type="OrthoDB" id="5841806at2759"/>
<dbReference type="Proteomes" id="UP000038040">
    <property type="component" value="Unplaced"/>
</dbReference>